<organism evidence="2 3">
    <name type="scientific">Celerinatantimonas yamalensis</name>
    <dbReference type="NCBI Taxonomy" id="559956"/>
    <lineage>
        <taxon>Bacteria</taxon>
        <taxon>Pseudomonadati</taxon>
        <taxon>Pseudomonadota</taxon>
        <taxon>Gammaproteobacteria</taxon>
        <taxon>Celerinatantimonadaceae</taxon>
        <taxon>Celerinatantimonas</taxon>
    </lineage>
</organism>
<dbReference type="Proteomes" id="UP001629953">
    <property type="component" value="Unassembled WGS sequence"/>
</dbReference>
<protein>
    <submittedName>
        <fullName evidence="2">Methyltransferase domain-containing protein</fullName>
    </submittedName>
</protein>
<dbReference type="InterPro" id="IPR029063">
    <property type="entry name" value="SAM-dependent_MTases_sf"/>
</dbReference>
<keyword evidence="2" id="KW-0489">Methyltransferase</keyword>
<dbReference type="GO" id="GO:0032259">
    <property type="term" value="P:methylation"/>
    <property type="evidence" value="ECO:0007669"/>
    <property type="project" value="UniProtKB-KW"/>
</dbReference>
<dbReference type="Pfam" id="PF08241">
    <property type="entry name" value="Methyltransf_11"/>
    <property type="match status" value="1"/>
</dbReference>
<evidence type="ECO:0000313" key="3">
    <source>
        <dbReference type="Proteomes" id="UP001629953"/>
    </source>
</evidence>
<dbReference type="CDD" id="cd02440">
    <property type="entry name" value="AdoMet_MTases"/>
    <property type="match status" value="1"/>
</dbReference>
<dbReference type="SUPFAM" id="SSF53335">
    <property type="entry name" value="S-adenosyl-L-methionine-dependent methyltransferases"/>
    <property type="match status" value="1"/>
</dbReference>
<keyword evidence="3" id="KW-1185">Reference proteome</keyword>
<reference evidence="2 3" key="1">
    <citation type="journal article" date="2013" name="Int. J. Syst. Evol. Microbiol.">
        <title>Celerinatantimonas yamalensis sp. nov., a cold-adapted diazotrophic bacterium from a cold permafrost brine.</title>
        <authorList>
            <person name="Shcherbakova V."/>
            <person name="Chuvilskaya N."/>
            <person name="Rivkina E."/>
            <person name="Demidov N."/>
            <person name="Uchaeva V."/>
            <person name="Suetin S."/>
            <person name="Suzina N."/>
            <person name="Gilichinsky D."/>
        </authorList>
    </citation>
    <scope>NUCLEOTIDE SEQUENCE [LARGE SCALE GENOMIC DNA]</scope>
    <source>
        <strain evidence="2 3">C7</strain>
    </source>
</reference>
<sequence>MKPAKISRKIIGPLGWQEFSGGNWLRAEEQVMLDRYLPKIFGFYMLKLGHLSGQMDGHHSMIRKQVCIAPSIATQDIVAELTALPIQESSVDLCLLNHTLDFSDDPHQILREVERVLTQDGYLILSGFNPMSLMGIRAHLGRRRIIPWSCQMFTPMRVRDWLNLLGFEVLHDERYAFTGFTNSQPLGSWFEQKGRLYARPFSSCYLMVARKRTVPLTPIRQKWQLKKTIAVRPLASS</sequence>
<gene>
    <name evidence="2" type="ORF">ABUE30_15350</name>
</gene>
<dbReference type="Gene3D" id="3.40.50.150">
    <property type="entry name" value="Vaccinia Virus protein VP39"/>
    <property type="match status" value="1"/>
</dbReference>
<dbReference type="EMBL" id="JBEQCT010000008">
    <property type="protein sequence ID" value="MFM2486414.1"/>
    <property type="molecule type" value="Genomic_DNA"/>
</dbReference>
<proteinExistence type="predicted"/>
<keyword evidence="2" id="KW-0808">Transferase</keyword>
<accession>A0ABW9GAL1</accession>
<dbReference type="RefSeq" id="WP_408624714.1">
    <property type="nucleotide sequence ID" value="NZ_JBEQCT010000008.1"/>
</dbReference>
<feature type="domain" description="Methyltransferase type 11" evidence="1">
    <location>
        <begin position="74"/>
        <end position="125"/>
    </location>
</feature>
<dbReference type="GO" id="GO:0008168">
    <property type="term" value="F:methyltransferase activity"/>
    <property type="evidence" value="ECO:0007669"/>
    <property type="project" value="UniProtKB-KW"/>
</dbReference>
<name>A0ABW9GAL1_9GAMM</name>
<dbReference type="InterPro" id="IPR013216">
    <property type="entry name" value="Methyltransf_11"/>
</dbReference>
<comment type="caution">
    <text evidence="2">The sequence shown here is derived from an EMBL/GenBank/DDBJ whole genome shotgun (WGS) entry which is preliminary data.</text>
</comment>
<evidence type="ECO:0000313" key="2">
    <source>
        <dbReference type="EMBL" id="MFM2486414.1"/>
    </source>
</evidence>
<evidence type="ECO:0000259" key="1">
    <source>
        <dbReference type="Pfam" id="PF08241"/>
    </source>
</evidence>